<dbReference type="InterPro" id="IPR057218">
    <property type="entry name" value="DUF7896"/>
</dbReference>
<organism evidence="3 4">
    <name type="scientific">Lachnellula suecica</name>
    <dbReference type="NCBI Taxonomy" id="602035"/>
    <lineage>
        <taxon>Eukaryota</taxon>
        <taxon>Fungi</taxon>
        <taxon>Dikarya</taxon>
        <taxon>Ascomycota</taxon>
        <taxon>Pezizomycotina</taxon>
        <taxon>Leotiomycetes</taxon>
        <taxon>Helotiales</taxon>
        <taxon>Lachnaceae</taxon>
        <taxon>Lachnellula</taxon>
    </lineage>
</organism>
<feature type="domain" description="C2H2-type" evidence="2">
    <location>
        <begin position="953"/>
        <end position="974"/>
    </location>
</feature>
<evidence type="ECO:0000313" key="4">
    <source>
        <dbReference type="Proteomes" id="UP000469558"/>
    </source>
</evidence>
<dbReference type="SMART" id="SM00355">
    <property type="entry name" value="ZnF_C2H2"/>
    <property type="match status" value="6"/>
</dbReference>
<reference evidence="3 4" key="1">
    <citation type="submission" date="2018-05" db="EMBL/GenBank/DDBJ databases">
        <title>Genome sequencing and assembly of the regulated plant pathogen Lachnellula willkommii and related sister species for the development of diagnostic species identification markers.</title>
        <authorList>
            <person name="Giroux E."/>
            <person name="Bilodeau G."/>
        </authorList>
    </citation>
    <scope>NUCLEOTIDE SEQUENCE [LARGE SCALE GENOMIC DNA]</scope>
    <source>
        <strain evidence="3 4">CBS 268.59</strain>
    </source>
</reference>
<dbReference type="InterPro" id="IPR036236">
    <property type="entry name" value="Znf_C2H2_sf"/>
</dbReference>
<protein>
    <recommendedName>
        <fullName evidence="2">C2H2-type domain-containing protein</fullName>
    </recommendedName>
</protein>
<dbReference type="InterPro" id="IPR013087">
    <property type="entry name" value="Znf_C2H2_type"/>
</dbReference>
<dbReference type="EMBL" id="QGMK01000612">
    <property type="protein sequence ID" value="TVY80780.1"/>
    <property type="molecule type" value="Genomic_DNA"/>
</dbReference>
<dbReference type="PANTHER" id="PTHR42031:SF1">
    <property type="entry name" value="KEY LIME PATHOGENICITY PROTEIN"/>
    <property type="match status" value="1"/>
</dbReference>
<accession>A0A8T9CAG4</accession>
<feature type="domain" description="C2H2-type" evidence="2">
    <location>
        <begin position="173"/>
        <end position="201"/>
    </location>
</feature>
<feature type="domain" description="C2H2-type" evidence="2">
    <location>
        <begin position="759"/>
        <end position="785"/>
    </location>
</feature>
<dbReference type="SUPFAM" id="SSF57667">
    <property type="entry name" value="beta-beta-alpha zinc fingers"/>
    <property type="match status" value="1"/>
</dbReference>
<dbReference type="Gene3D" id="3.30.160.60">
    <property type="entry name" value="Classic Zinc Finger"/>
    <property type="match status" value="1"/>
</dbReference>
<feature type="region of interest" description="Disordered" evidence="1">
    <location>
        <begin position="682"/>
        <end position="716"/>
    </location>
</feature>
<dbReference type="PANTHER" id="PTHR42031">
    <property type="entry name" value="KEY LIME PATHOGENICITY PROTEIN"/>
    <property type="match status" value="1"/>
</dbReference>
<evidence type="ECO:0000259" key="2">
    <source>
        <dbReference type="SMART" id="SM00355"/>
    </source>
</evidence>
<dbReference type="AlphaFoldDB" id="A0A8T9CAG4"/>
<feature type="compositionally biased region" description="Low complexity" evidence="1">
    <location>
        <begin position="684"/>
        <end position="699"/>
    </location>
</feature>
<evidence type="ECO:0000256" key="1">
    <source>
        <dbReference type="SAM" id="MobiDB-lite"/>
    </source>
</evidence>
<dbReference type="OrthoDB" id="4738706at2759"/>
<keyword evidence="4" id="KW-1185">Reference proteome</keyword>
<proteinExistence type="predicted"/>
<sequence length="1139" mass="127997">MADNHEQQQGEPGYPSPIIQSYGNSSGSRKLGLSNESDARLKALLDQQARIQAEIKALLPSKNGIDTRQEQIMLNHKHKILKSCQEELGLATVVLSNEEECRLLQYRCECLEAACLQSGKYSSVNDLLERGSLPLRPIQPAGFDDWLQTNATKYDPVLKFATDSRQTETAPSLKCSEIRCIHYVYGFNDPEGLRSHRLEEHPHSESYLDMSFPASEMSGRKRHERPSGFGYQRDVFPRPNFAERMEKGQLIAAESVSSNLPFSSTSNLPDIYPREHMTSRPMNFVSPGAPATSQPVAQEISRQTSASSNLTYSFIPEYPSMAKNSLDSPWSTLLYPSKRTRLTPSIDESKLMREVGPCLRCKVLKKKCDTGDPCSLCPEQDSSAESDYWKVLGCHRGPLVSFAEILVPAGESSQYDRHQQLQSDHIAWGNRIFTEACWNACAGRALDLSDLRDEFCSAWSKIPEVPRGNPLDLGLPPVYVLLQMMNQPIPTTTEKNLLRLLSFSAQVSKSQENEYQEYPLLSLSKRLLREAIIFQMSHDVFFRKSISYTYERYTILYSCATNFLTAFDDVTQKRVPWDPENWIVAFCSLCFLQATSTFLVLAIRSVYKALASIFTWSTPSLLDEKTAWMGEDDRDLFIEMIEITGKDTWADHGIQSTKDFLMGLESRFLKDWSSEVSVEQERLSGNMSMNPPSSTMSRPEVPDSVSHSTMHLDRSSEDTNIPSMLMSHSGPRLPFTSSSAEEQVAMSKPVYQRPRSARVYCKSCDSHPDGFRGEHDLRRHQDRAHKIAVKKWICVEPTGHGHPKPELPLSKCKACWSQKKKYGAYYNAAAHLRRAHFKFKARATSNRTGEPEKRGGKGGGDWPPMSELKHWMKEVEEPREDYSASTLGQTLDDDDEEDDPVITRAAMGSYRDTSYFGNSSTRPASLTFDNNFPPSSLEWMQPELSTATRPERQPCPYPGCGMVVTDLQTHMLRHPTEKPEKCPIATCEYHTKGFARKYDMIRHTLTHYEGTIVCPFCRGVGTPAEKSFSRADVMKRHLMSSHGVEHMPVVPWNIAARAVRRAVPFESPSGESGKCSICKRVNFEAQKFYEHLDDCVLAVVAPSLVVGKVSEGSGTAMGDVEHSVGDRIGHGSAGSILVS</sequence>
<feature type="region of interest" description="Disordered" evidence="1">
    <location>
        <begin position="878"/>
        <end position="897"/>
    </location>
</feature>
<feature type="region of interest" description="Disordered" evidence="1">
    <location>
        <begin position="1"/>
        <end position="31"/>
    </location>
</feature>
<feature type="domain" description="C2H2-type" evidence="2">
    <location>
        <begin position="980"/>
        <end position="1007"/>
    </location>
</feature>
<feature type="region of interest" description="Disordered" evidence="1">
    <location>
        <begin position="842"/>
        <end position="865"/>
    </location>
</feature>
<feature type="compositionally biased region" description="Polar residues" evidence="1">
    <location>
        <begin position="18"/>
        <end position="28"/>
    </location>
</feature>
<gene>
    <name evidence="3" type="ORF">LSUE1_G005700</name>
</gene>
<dbReference type="Pfam" id="PF25438">
    <property type="entry name" value="DUF7896"/>
    <property type="match status" value="1"/>
</dbReference>
<name>A0A8T9CAG4_9HELO</name>
<comment type="caution">
    <text evidence="3">The sequence shown here is derived from an EMBL/GenBank/DDBJ whole genome shotgun (WGS) entry which is preliminary data.</text>
</comment>
<dbReference type="Proteomes" id="UP000469558">
    <property type="component" value="Unassembled WGS sequence"/>
</dbReference>
<evidence type="ECO:0000313" key="3">
    <source>
        <dbReference type="EMBL" id="TVY80780.1"/>
    </source>
</evidence>
<feature type="domain" description="C2H2-type" evidence="2">
    <location>
        <begin position="1012"/>
        <end position="1042"/>
    </location>
</feature>
<feature type="domain" description="C2H2-type" evidence="2">
    <location>
        <begin position="810"/>
        <end position="836"/>
    </location>
</feature>